<comment type="caution">
    <text evidence="3">The sequence shown here is derived from an EMBL/GenBank/DDBJ whole genome shotgun (WGS) entry which is preliminary data.</text>
</comment>
<accession>A0ABP6VPH8</accession>
<name>A0ABP6VPH8_9ACTN</name>
<evidence type="ECO:0000256" key="2">
    <source>
        <dbReference type="SAM" id="Phobius"/>
    </source>
</evidence>
<keyword evidence="2" id="KW-0812">Transmembrane</keyword>
<keyword evidence="2" id="KW-1133">Transmembrane helix</keyword>
<keyword evidence="4" id="KW-1185">Reference proteome</keyword>
<keyword evidence="2" id="KW-0472">Membrane</keyword>
<gene>
    <name evidence="3" type="ORF">GCM10022263_25850</name>
</gene>
<dbReference type="EMBL" id="BAABBB010000013">
    <property type="protein sequence ID" value="GAA3536984.1"/>
    <property type="molecule type" value="Genomic_DNA"/>
</dbReference>
<evidence type="ECO:0000256" key="1">
    <source>
        <dbReference type="SAM" id="MobiDB-lite"/>
    </source>
</evidence>
<feature type="transmembrane region" description="Helical" evidence="2">
    <location>
        <begin position="40"/>
        <end position="61"/>
    </location>
</feature>
<dbReference type="RefSeq" id="WP_246592393.1">
    <property type="nucleotide sequence ID" value="NZ_BAABBB010000013.1"/>
</dbReference>
<proteinExistence type="predicted"/>
<feature type="compositionally biased region" description="Low complexity" evidence="1">
    <location>
        <begin position="10"/>
        <end position="19"/>
    </location>
</feature>
<dbReference type="Proteomes" id="UP001500301">
    <property type="component" value="Unassembled WGS sequence"/>
</dbReference>
<sequence>MSSSDEPKTAAGEAAGRDAPAPPVSRSLSAARMRDNVARVVWIVCMSLALVLAVAAFTYALEANEDNGLVKLVRDLADVFDLSFFDLDNPVKAFEGKNAGVKTALFNYGLASVVYLVIGRALERVIRP</sequence>
<protein>
    <submittedName>
        <fullName evidence="3">Uncharacterized protein</fullName>
    </submittedName>
</protein>
<organism evidence="3 4">
    <name type="scientific">Nocardioides daeguensis</name>
    <dbReference type="NCBI Taxonomy" id="908359"/>
    <lineage>
        <taxon>Bacteria</taxon>
        <taxon>Bacillati</taxon>
        <taxon>Actinomycetota</taxon>
        <taxon>Actinomycetes</taxon>
        <taxon>Propionibacteriales</taxon>
        <taxon>Nocardioidaceae</taxon>
        <taxon>Nocardioides</taxon>
    </lineage>
</organism>
<reference evidence="4" key="1">
    <citation type="journal article" date="2019" name="Int. J. Syst. Evol. Microbiol.">
        <title>The Global Catalogue of Microorganisms (GCM) 10K type strain sequencing project: providing services to taxonomists for standard genome sequencing and annotation.</title>
        <authorList>
            <consortium name="The Broad Institute Genomics Platform"/>
            <consortium name="The Broad Institute Genome Sequencing Center for Infectious Disease"/>
            <person name="Wu L."/>
            <person name="Ma J."/>
        </authorList>
    </citation>
    <scope>NUCLEOTIDE SEQUENCE [LARGE SCALE GENOMIC DNA]</scope>
    <source>
        <strain evidence="4">JCM 17460</strain>
    </source>
</reference>
<feature type="transmembrane region" description="Helical" evidence="2">
    <location>
        <begin position="105"/>
        <end position="122"/>
    </location>
</feature>
<evidence type="ECO:0000313" key="3">
    <source>
        <dbReference type="EMBL" id="GAA3536984.1"/>
    </source>
</evidence>
<evidence type="ECO:0000313" key="4">
    <source>
        <dbReference type="Proteomes" id="UP001500301"/>
    </source>
</evidence>
<feature type="region of interest" description="Disordered" evidence="1">
    <location>
        <begin position="1"/>
        <end position="28"/>
    </location>
</feature>